<evidence type="ECO:0000313" key="2">
    <source>
        <dbReference type="EMBL" id="ESO10453.1"/>
    </source>
</evidence>
<organism evidence="3 4">
    <name type="scientific">Helobdella robusta</name>
    <name type="common">Californian leech</name>
    <dbReference type="NCBI Taxonomy" id="6412"/>
    <lineage>
        <taxon>Eukaryota</taxon>
        <taxon>Metazoa</taxon>
        <taxon>Spiralia</taxon>
        <taxon>Lophotrochozoa</taxon>
        <taxon>Annelida</taxon>
        <taxon>Clitellata</taxon>
        <taxon>Hirudinea</taxon>
        <taxon>Rhynchobdellida</taxon>
        <taxon>Glossiphoniidae</taxon>
        <taxon>Helobdella</taxon>
    </lineage>
</organism>
<dbReference type="EMBL" id="KB095871">
    <property type="protein sequence ID" value="ESO10453.1"/>
    <property type="molecule type" value="Genomic_DNA"/>
</dbReference>
<dbReference type="eggNOG" id="KOG1726">
    <property type="taxonomic scope" value="Eukaryota"/>
</dbReference>
<evidence type="ECO:0000313" key="4">
    <source>
        <dbReference type="Proteomes" id="UP000015101"/>
    </source>
</evidence>
<protein>
    <recommendedName>
        <fullName evidence="1">Receptor expression-enhancing protein</fullName>
    </recommendedName>
</protein>
<dbReference type="Pfam" id="PF03134">
    <property type="entry name" value="TB2_DP1_HVA22"/>
    <property type="match status" value="1"/>
</dbReference>
<dbReference type="GO" id="GO:0071782">
    <property type="term" value="C:endoplasmic reticulum tubular network"/>
    <property type="evidence" value="ECO:0000318"/>
    <property type="project" value="GO_Central"/>
</dbReference>
<accession>T1FWK6</accession>
<dbReference type="PANTHER" id="PTHR12300">
    <property type="entry name" value="HVA22-LIKE PROTEINS"/>
    <property type="match status" value="1"/>
</dbReference>
<comment type="subcellular location">
    <subcellularLocation>
        <location evidence="1">Membrane</location>
        <topology evidence="1">Multi-pass membrane protein</topology>
    </subcellularLocation>
</comment>
<evidence type="ECO:0000313" key="3">
    <source>
        <dbReference type="EnsemblMetazoa" id="HelroP194924"/>
    </source>
</evidence>
<dbReference type="GO" id="GO:0005789">
    <property type="term" value="C:endoplasmic reticulum membrane"/>
    <property type="evidence" value="ECO:0000318"/>
    <property type="project" value="GO_Central"/>
</dbReference>
<dbReference type="GO" id="GO:0071786">
    <property type="term" value="P:endoplasmic reticulum tubular network organization"/>
    <property type="evidence" value="ECO:0000318"/>
    <property type="project" value="GO_Central"/>
</dbReference>
<comment type="similarity">
    <text evidence="1">Belongs to the DP1 family.</text>
</comment>
<evidence type="ECO:0000256" key="1">
    <source>
        <dbReference type="RuleBase" id="RU362006"/>
    </source>
</evidence>
<dbReference type="KEGG" id="hro:HELRODRAFT_194924"/>
<gene>
    <name evidence="3" type="primary">20213201</name>
    <name evidence="2" type="ORF">HELRODRAFT_194924</name>
</gene>
<dbReference type="CTD" id="20213201"/>
<proteinExistence type="inferred from homology"/>
<dbReference type="HOGENOM" id="CLU_1054779_0_0_1"/>
<reference evidence="4" key="1">
    <citation type="submission" date="2012-12" db="EMBL/GenBank/DDBJ databases">
        <authorList>
            <person name="Hellsten U."/>
            <person name="Grimwood J."/>
            <person name="Chapman J.A."/>
            <person name="Shapiro H."/>
            <person name="Aerts A."/>
            <person name="Otillar R.P."/>
            <person name="Terry A.Y."/>
            <person name="Boore J.L."/>
            <person name="Simakov O."/>
            <person name="Marletaz F."/>
            <person name="Cho S.-J."/>
            <person name="Edsinger-Gonzales E."/>
            <person name="Havlak P."/>
            <person name="Kuo D.-H."/>
            <person name="Larsson T."/>
            <person name="Lv J."/>
            <person name="Arendt D."/>
            <person name="Savage R."/>
            <person name="Osoegawa K."/>
            <person name="de Jong P."/>
            <person name="Lindberg D.R."/>
            <person name="Seaver E.C."/>
            <person name="Weisblat D.A."/>
            <person name="Putnam N.H."/>
            <person name="Grigoriev I.V."/>
            <person name="Rokhsar D.S."/>
        </authorList>
    </citation>
    <scope>NUCLEOTIDE SEQUENCE</scope>
</reference>
<dbReference type="GO" id="GO:0005881">
    <property type="term" value="C:cytoplasmic microtubule"/>
    <property type="evidence" value="ECO:0000318"/>
    <property type="project" value="GO_Central"/>
</dbReference>
<reference evidence="2 4" key="2">
    <citation type="journal article" date="2013" name="Nature">
        <title>Insights into bilaterian evolution from three spiralian genomes.</title>
        <authorList>
            <person name="Simakov O."/>
            <person name="Marletaz F."/>
            <person name="Cho S.J."/>
            <person name="Edsinger-Gonzales E."/>
            <person name="Havlak P."/>
            <person name="Hellsten U."/>
            <person name="Kuo D.H."/>
            <person name="Larsson T."/>
            <person name="Lv J."/>
            <person name="Arendt D."/>
            <person name="Savage R."/>
            <person name="Osoegawa K."/>
            <person name="de Jong P."/>
            <person name="Grimwood J."/>
            <person name="Chapman J.A."/>
            <person name="Shapiro H."/>
            <person name="Aerts A."/>
            <person name="Otillar R.P."/>
            <person name="Terry A.Y."/>
            <person name="Boore J.L."/>
            <person name="Grigoriev I.V."/>
            <person name="Lindberg D.R."/>
            <person name="Seaver E.C."/>
            <person name="Weisblat D.A."/>
            <person name="Putnam N.H."/>
            <person name="Rokhsar D.S."/>
        </authorList>
    </citation>
    <scope>NUCLEOTIDE SEQUENCE</scope>
</reference>
<dbReference type="InterPro" id="IPR004345">
    <property type="entry name" value="TB2_DP1_HVA22"/>
</dbReference>
<dbReference type="EMBL" id="AMQM01008889">
    <property type="status" value="NOT_ANNOTATED_CDS"/>
    <property type="molecule type" value="Genomic_DNA"/>
</dbReference>
<reference evidence="3" key="3">
    <citation type="submission" date="2015-06" db="UniProtKB">
        <authorList>
            <consortium name="EnsemblMetazoa"/>
        </authorList>
    </citation>
    <scope>IDENTIFICATION</scope>
</reference>
<sequence>MMPSSVVARIFELLVGFVYPSYQSYKAIQQRDSLKYTQWLIYWIVFSLFLSVEKFSDPFVLWIPFYYETKILTLLWLVSPATKGSSVFYARHLHPFLVRREQEIDNLIRAFNSLSYAAIKNLFKQGFNLFCVLCGQVNHGFIELIKLRYNLREVTEHATRSVNDAVVSYMHIKRWCNGCAPASNVAVTAFECKRIPVCHISHQQSRQAAPVEPLDEEHCLINSRDIAFQTDGVAVSEAGFGDRNVKETRRLCSLGWGMFVARKF</sequence>
<keyword evidence="4" id="KW-1185">Reference proteome</keyword>
<dbReference type="EnsemblMetazoa" id="HelroT194924">
    <property type="protein sequence ID" value="HelroP194924"/>
    <property type="gene ID" value="HelroG194924"/>
</dbReference>
<dbReference type="RefSeq" id="XP_009011451.1">
    <property type="nucleotide sequence ID" value="XM_009013203.1"/>
</dbReference>
<dbReference type="GO" id="GO:0008017">
    <property type="term" value="F:microtubule binding"/>
    <property type="evidence" value="ECO:0000318"/>
    <property type="project" value="GO_Central"/>
</dbReference>
<dbReference type="AlphaFoldDB" id="T1FWK6"/>
<dbReference type="GeneID" id="20213201"/>
<dbReference type="OrthoDB" id="10009287at2759"/>
<dbReference type="Proteomes" id="UP000015101">
    <property type="component" value="Unassembled WGS sequence"/>
</dbReference>
<dbReference type="PANTHER" id="PTHR12300:SF117">
    <property type="entry name" value="LP05237P-RELATED"/>
    <property type="match status" value="1"/>
</dbReference>
<name>T1FWK6_HELRO</name>
<dbReference type="InParanoid" id="T1FWK6"/>